<evidence type="ECO:0000313" key="15">
    <source>
        <dbReference type="EMBL" id="CAF4504707.1"/>
    </source>
</evidence>
<evidence type="ECO:0000313" key="11">
    <source>
        <dbReference type="EMBL" id="CAF1606276.1"/>
    </source>
</evidence>
<comment type="cofactor">
    <cofactor evidence="8">
        <name>Zn(2+)</name>
        <dbReference type="ChEBI" id="CHEBI:29105"/>
    </cofactor>
</comment>
<dbReference type="InterPro" id="IPR023561">
    <property type="entry name" value="Carbonic_anhydrase_a-class"/>
</dbReference>
<feature type="domain" description="Alpha-carbonic anhydrase" evidence="9">
    <location>
        <begin position="9"/>
        <end position="252"/>
    </location>
</feature>
<dbReference type="PROSITE" id="PS00162">
    <property type="entry name" value="ALPHA_CA_1"/>
    <property type="match status" value="1"/>
</dbReference>
<dbReference type="EMBL" id="CAJNOW010006631">
    <property type="protein sequence ID" value="CAF1492560.1"/>
    <property type="molecule type" value="Genomic_DNA"/>
</dbReference>
<dbReference type="PROSITE" id="PS51144">
    <property type="entry name" value="ALPHA_CA_2"/>
    <property type="match status" value="1"/>
</dbReference>
<dbReference type="Proteomes" id="UP000681967">
    <property type="component" value="Unassembled WGS sequence"/>
</dbReference>
<dbReference type="Gene3D" id="3.10.200.10">
    <property type="entry name" value="Alpha carbonic anhydrase"/>
    <property type="match status" value="1"/>
</dbReference>
<dbReference type="Proteomes" id="UP000681720">
    <property type="component" value="Unassembled WGS sequence"/>
</dbReference>
<sequence>MSCLDEFKEDWSYDDPSNWHERFPSARGNFQSPINIKLSQSVIQNYPPFTLSPKCKNRYLYTLKNDDHKLTVTLAKEHQNKNQGDLWVRGGGLTGTFHFVNFHLHWGGHDTHGSEHELSGCRFPAEAHFIFKNLENQEMTIFAFFLNISGRFDDENTEWKKYADATNLLKNNGDKYNCIFYLSTLMPIEGNKFFRYIGSLTTPPCTEGIIWTIFYNVIPITEHSLNLLRNNVMRESCRPIQPINDRIIYRNFDR</sequence>
<dbReference type="GO" id="GO:0004089">
    <property type="term" value="F:carbonate dehydratase activity"/>
    <property type="evidence" value="ECO:0007669"/>
    <property type="project" value="UniProtKB-UniRule"/>
</dbReference>
<dbReference type="GO" id="GO:0008270">
    <property type="term" value="F:zinc ion binding"/>
    <property type="evidence" value="ECO:0007669"/>
    <property type="project" value="UniProtKB-UniRule"/>
</dbReference>
<comment type="function">
    <text evidence="1 8">Reversible hydration of carbon dioxide.</text>
</comment>
<evidence type="ECO:0000313" key="10">
    <source>
        <dbReference type="EMBL" id="CAF1492560.1"/>
    </source>
</evidence>
<dbReference type="AlphaFoldDB" id="A0A816B4Z0"/>
<dbReference type="EMBL" id="CAJNOV010017338">
    <property type="protein sequence ID" value="CAF1606276.1"/>
    <property type="molecule type" value="Genomic_DNA"/>
</dbReference>
<evidence type="ECO:0000256" key="8">
    <source>
        <dbReference type="RuleBase" id="RU367011"/>
    </source>
</evidence>
<dbReference type="SUPFAM" id="SSF51069">
    <property type="entry name" value="Carbonic anhydrase"/>
    <property type="match status" value="1"/>
</dbReference>
<evidence type="ECO:0000256" key="7">
    <source>
        <dbReference type="ARBA" id="ARBA00048348"/>
    </source>
</evidence>
<evidence type="ECO:0000256" key="1">
    <source>
        <dbReference type="ARBA" id="ARBA00002904"/>
    </source>
</evidence>
<evidence type="ECO:0000256" key="6">
    <source>
        <dbReference type="ARBA" id="ARBA00023239"/>
    </source>
</evidence>
<keyword evidence="4 8" id="KW-0479">Metal-binding</keyword>
<evidence type="ECO:0000256" key="4">
    <source>
        <dbReference type="ARBA" id="ARBA00022723"/>
    </source>
</evidence>
<dbReference type="Proteomes" id="UP000676336">
    <property type="component" value="Unassembled WGS sequence"/>
</dbReference>
<dbReference type="SMART" id="SM01057">
    <property type="entry name" value="Carb_anhydrase"/>
    <property type="match status" value="1"/>
</dbReference>
<evidence type="ECO:0000313" key="12">
    <source>
        <dbReference type="EMBL" id="CAF2195995.1"/>
    </source>
</evidence>
<dbReference type="CDD" id="cd00326">
    <property type="entry name" value="alpha_CA"/>
    <property type="match status" value="1"/>
</dbReference>
<name>A0A816B4Z0_9BILA</name>
<dbReference type="Proteomes" id="UP000663855">
    <property type="component" value="Unassembled WGS sequence"/>
</dbReference>
<dbReference type="Proteomes" id="UP000663834">
    <property type="component" value="Unassembled WGS sequence"/>
</dbReference>
<dbReference type="InterPro" id="IPR036398">
    <property type="entry name" value="CA_dom_sf"/>
</dbReference>
<dbReference type="Pfam" id="PF00194">
    <property type="entry name" value="Carb_anhydrase"/>
    <property type="match status" value="1"/>
</dbReference>
<dbReference type="EMBL" id="CAJOBI010082666">
    <property type="protein sequence ID" value="CAF4504707.1"/>
    <property type="molecule type" value="Genomic_DNA"/>
</dbReference>
<proteinExistence type="inferred from homology"/>
<evidence type="ECO:0000313" key="13">
    <source>
        <dbReference type="EMBL" id="CAF3840205.1"/>
    </source>
</evidence>
<evidence type="ECO:0000259" key="9">
    <source>
        <dbReference type="PROSITE" id="PS51144"/>
    </source>
</evidence>
<organism evidence="11 16">
    <name type="scientific">Rotaria magnacalcarata</name>
    <dbReference type="NCBI Taxonomy" id="392030"/>
    <lineage>
        <taxon>Eukaryota</taxon>
        <taxon>Metazoa</taxon>
        <taxon>Spiralia</taxon>
        <taxon>Gnathifera</taxon>
        <taxon>Rotifera</taxon>
        <taxon>Eurotatoria</taxon>
        <taxon>Bdelloidea</taxon>
        <taxon>Philodinida</taxon>
        <taxon>Philodinidae</taxon>
        <taxon>Rotaria</taxon>
    </lineage>
</organism>
<gene>
    <name evidence="14" type="ORF">BYL167_LOCUS12507</name>
    <name evidence="11" type="ORF">CJN711_LOCUS35924</name>
    <name evidence="13" type="ORF">GIL414_LOCUS3336</name>
    <name evidence="10" type="ORF">KQP761_LOCUS14179</name>
    <name evidence="12" type="ORF">MBJ925_LOCUS35130</name>
    <name evidence="15" type="ORF">SMN809_LOCUS35074</name>
</gene>
<dbReference type="InterPro" id="IPR001148">
    <property type="entry name" value="CA_dom"/>
</dbReference>
<evidence type="ECO:0000256" key="2">
    <source>
        <dbReference type="ARBA" id="ARBA00010718"/>
    </source>
</evidence>
<keyword evidence="5 8" id="KW-0862">Zinc</keyword>
<dbReference type="Proteomes" id="UP000663824">
    <property type="component" value="Unassembled WGS sequence"/>
</dbReference>
<protein>
    <recommendedName>
        <fullName evidence="3 8">Carbonic anhydrase</fullName>
        <ecNumber evidence="3 8">4.2.1.1</ecNumber>
    </recommendedName>
</protein>
<dbReference type="EMBL" id="CAJOBJ010000723">
    <property type="protein sequence ID" value="CAF3840205.1"/>
    <property type="molecule type" value="Genomic_DNA"/>
</dbReference>
<evidence type="ECO:0000313" key="14">
    <source>
        <dbReference type="EMBL" id="CAF3979049.1"/>
    </source>
</evidence>
<evidence type="ECO:0000256" key="3">
    <source>
        <dbReference type="ARBA" id="ARBA00012925"/>
    </source>
</evidence>
<evidence type="ECO:0000256" key="5">
    <source>
        <dbReference type="ARBA" id="ARBA00022833"/>
    </source>
</evidence>
<dbReference type="EMBL" id="CAJOBH010004133">
    <property type="protein sequence ID" value="CAF3979049.1"/>
    <property type="molecule type" value="Genomic_DNA"/>
</dbReference>
<dbReference type="EMBL" id="CAJNRE010019408">
    <property type="protein sequence ID" value="CAF2195995.1"/>
    <property type="molecule type" value="Genomic_DNA"/>
</dbReference>
<comment type="similarity">
    <text evidence="2 8">Belongs to the alpha-carbonic anhydrase family.</text>
</comment>
<accession>A0A816B4Z0</accession>
<reference evidence="11" key="1">
    <citation type="submission" date="2021-02" db="EMBL/GenBank/DDBJ databases">
        <authorList>
            <person name="Nowell W R."/>
        </authorList>
    </citation>
    <scope>NUCLEOTIDE SEQUENCE</scope>
</reference>
<comment type="caution">
    <text evidence="11">The sequence shown here is derived from an EMBL/GenBank/DDBJ whole genome shotgun (WGS) entry which is preliminary data.</text>
</comment>
<dbReference type="EC" id="4.2.1.1" evidence="3 8"/>
<dbReference type="InterPro" id="IPR018338">
    <property type="entry name" value="Carbonic_anhydrase_a-class_CS"/>
</dbReference>
<evidence type="ECO:0000313" key="16">
    <source>
        <dbReference type="Proteomes" id="UP000663855"/>
    </source>
</evidence>
<dbReference type="PANTHER" id="PTHR18952:SF265">
    <property type="entry name" value="CARBONIC ANHYDRASE"/>
    <property type="match status" value="1"/>
</dbReference>
<dbReference type="OrthoDB" id="429145at2759"/>
<keyword evidence="6 8" id="KW-0456">Lyase</keyword>
<dbReference type="PANTHER" id="PTHR18952">
    <property type="entry name" value="CARBONIC ANHYDRASE"/>
    <property type="match status" value="1"/>
</dbReference>
<comment type="catalytic activity">
    <reaction evidence="7 8">
        <text>hydrogencarbonate + H(+) = CO2 + H2O</text>
        <dbReference type="Rhea" id="RHEA:10748"/>
        <dbReference type="ChEBI" id="CHEBI:15377"/>
        <dbReference type="ChEBI" id="CHEBI:15378"/>
        <dbReference type="ChEBI" id="CHEBI:16526"/>
        <dbReference type="ChEBI" id="CHEBI:17544"/>
        <dbReference type="EC" id="4.2.1.1"/>
    </reaction>
</comment>